<keyword evidence="3" id="KW-1185">Reference proteome</keyword>
<proteinExistence type="predicted"/>
<protein>
    <submittedName>
        <fullName evidence="2">Uncharacterized protein</fullName>
    </submittedName>
</protein>
<keyword evidence="1" id="KW-0732">Signal</keyword>
<evidence type="ECO:0000256" key="1">
    <source>
        <dbReference type="SAM" id="SignalP"/>
    </source>
</evidence>
<dbReference type="AlphaFoldDB" id="A0AAV1LXH4"/>
<dbReference type="EMBL" id="CAVLGL010000115">
    <property type="protein sequence ID" value="CAK1600133.1"/>
    <property type="molecule type" value="Genomic_DNA"/>
</dbReference>
<sequence length="251" mass="26706">MALLYLLSFMLVASLCEMPEAQCLPRRPLTSCNYDELNVLLTLARALEENENSKSVCKNGVDVEEIIMKLINALVYTTVSSAYNGGGGKKYGKGGKGSSSNNNKNEGLIDLDLLDQNDPNNILKLDLANKTLLGIGLGDSKNNDKSGKGGKGSSGNKNKNEGLIDLDLLNLNDPDNILKLDLANQTLLGIGLGDGKNNYKSGKDGKGSSGNKNKNEGLIDLDLLNLNDPDNILKLDLAKQTLLGIGLGDTN</sequence>
<feature type="signal peptide" evidence="1">
    <location>
        <begin position="1"/>
        <end position="23"/>
    </location>
</feature>
<gene>
    <name evidence="2" type="ORF">PARMNEM_LOCUS18928</name>
</gene>
<accession>A0AAV1LXH4</accession>
<evidence type="ECO:0000313" key="3">
    <source>
        <dbReference type="Proteomes" id="UP001314205"/>
    </source>
</evidence>
<name>A0AAV1LXH4_9NEOP</name>
<evidence type="ECO:0000313" key="2">
    <source>
        <dbReference type="EMBL" id="CAK1600133.1"/>
    </source>
</evidence>
<reference evidence="2 3" key="1">
    <citation type="submission" date="2023-11" db="EMBL/GenBank/DDBJ databases">
        <authorList>
            <person name="Hedman E."/>
            <person name="Englund M."/>
            <person name="Stromberg M."/>
            <person name="Nyberg Akerstrom W."/>
            <person name="Nylinder S."/>
            <person name="Jareborg N."/>
            <person name="Kallberg Y."/>
            <person name="Kronander E."/>
        </authorList>
    </citation>
    <scope>NUCLEOTIDE SEQUENCE [LARGE SCALE GENOMIC DNA]</scope>
</reference>
<feature type="chain" id="PRO_5043505682" evidence="1">
    <location>
        <begin position="24"/>
        <end position="251"/>
    </location>
</feature>
<organism evidence="2 3">
    <name type="scientific">Parnassius mnemosyne</name>
    <name type="common">clouded apollo</name>
    <dbReference type="NCBI Taxonomy" id="213953"/>
    <lineage>
        <taxon>Eukaryota</taxon>
        <taxon>Metazoa</taxon>
        <taxon>Ecdysozoa</taxon>
        <taxon>Arthropoda</taxon>
        <taxon>Hexapoda</taxon>
        <taxon>Insecta</taxon>
        <taxon>Pterygota</taxon>
        <taxon>Neoptera</taxon>
        <taxon>Endopterygota</taxon>
        <taxon>Lepidoptera</taxon>
        <taxon>Glossata</taxon>
        <taxon>Ditrysia</taxon>
        <taxon>Papilionoidea</taxon>
        <taxon>Papilionidae</taxon>
        <taxon>Parnassiinae</taxon>
        <taxon>Parnassini</taxon>
        <taxon>Parnassius</taxon>
        <taxon>Driopa</taxon>
    </lineage>
</organism>
<dbReference type="Proteomes" id="UP001314205">
    <property type="component" value="Unassembled WGS sequence"/>
</dbReference>
<comment type="caution">
    <text evidence="2">The sequence shown here is derived from an EMBL/GenBank/DDBJ whole genome shotgun (WGS) entry which is preliminary data.</text>
</comment>